<evidence type="ECO:0008006" key="5">
    <source>
        <dbReference type="Google" id="ProtNLM"/>
    </source>
</evidence>
<dbReference type="CAZy" id="GT32">
    <property type="family name" value="Glycosyltransferase Family 32"/>
</dbReference>
<keyword evidence="2" id="KW-1133">Transmembrane helix</keyword>
<dbReference type="OMA" id="VPIREWI"/>
<dbReference type="GeneID" id="13290413"/>
<organism evidence="4">
    <name type="scientific">Leptosphaeria maculans (strain JN3 / isolate v23.1.3 / race Av1-4-5-6-7-8)</name>
    <name type="common">Blackleg fungus</name>
    <name type="synonym">Phoma lingam</name>
    <dbReference type="NCBI Taxonomy" id="985895"/>
    <lineage>
        <taxon>Eukaryota</taxon>
        <taxon>Fungi</taxon>
        <taxon>Dikarya</taxon>
        <taxon>Ascomycota</taxon>
        <taxon>Pezizomycotina</taxon>
        <taxon>Dothideomycetes</taxon>
        <taxon>Pleosporomycetidae</taxon>
        <taxon>Pleosporales</taxon>
        <taxon>Pleosporineae</taxon>
        <taxon>Leptosphaeriaceae</taxon>
        <taxon>Plenodomus</taxon>
        <taxon>Plenodomus lingam/Leptosphaeria maculans species complex</taxon>
    </lineage>
</organism>
<evidence type="ECO:0000256" key="2">
    <source>
        <dbReference type="SAM" id="Phobius"/>
    </source>
</evidence>
<dbReference type="PANTHER" id="PTHR31834:SF8">
    <property type="entry name" value="TRANSFERASE, PUTATIVE (AFU_ORTHOLOGUE AFUA_6G14040)-RELATED"/>
    <property type="match status" value="1"/>
</dbReference>
<dbReference type="GO" id="GO:0000009">
    <property type="term" value="F:alpha-1,6-mannosyltransferase activity"/>
    <property type="evidence" value="ECO:0007669"/>
    <property type="project" value="InterPro"/>
</dbReference>
<comment type="similarity">
    <text evidence="1">Belongs to the glycosyltransferase 32 family.</text>
</comment>
<protein>
    <recommendedName>
        <fullName evidence="5">Glycosyltransferase family 32 protein</fullName>
    </recommendedName>
</protein>
<evidence type="ECO:0000313" key="3">
    <source>
        <dbReference type="EMBL" id="CBY00800.1"/>
    </source>
</evidence>
<sequence length="329" mass="37214">MVTRRIALSKVLSYPNLLALFILGLLYHFYALDAASTFGFIVPSLRHGGDSKVPRTGNIPKLLWYKLGPRGLSEELRNHTDTCIKPNPEYRATFMTDESSDAWVRETFSASRPDLVEAYLSLPVPIFKADILRYLLLWDKGGIWSDLDVSCKETPIDDWIPAEYKDKAQLVVGWEFDHGLPGNYIRQFTSWTIMSAPRSPYLALIIDDILADIGKLKAEHNITTQELTLKIAGDVVDFTGPRRLTRGIFTGLSNMLNRTVGPDDVKELVVPVLLGDVLIMPSISFALSMNVFKPEEKLSPELVTHHYAGSWKNDKGGEEKRRRRRRVLL</sequence>
<evidence type="ECO:0000313" key="4">
    <source>
        <dbReference type="Proteomes" id="UP000002668"/>
    </source>
</evidence>
<dbReference type="Gene3D" id="3.90.550.20">
    <property type="match status" value="1"/>
</dbReference>
<keyword evidence="2" id="KW-0812">Transmembrane</keyword>
<dbReference type="PANTHER" id="PTHR31834">
    <property type="entry name" value="INITIATION-SPECIFIC ALPHA-1,6-MANNOSYLTRANSFERASE"/>
    <property type="match status" value="1"/>
</dbReference>
<gene>
    <name evidence="3" type="ORF">LEMA_P019300.1</name>
</gene>
<dbReference type="EMBL" id="FP929138">
    <property type="protein sequence ID" value="CBY00800.1"/>
    <property type="molecule type" value="Genomic_DNA"/>
</dbReference>
<dbReference type="GO" id="GO:0006487">
    <property type="term" value="P:protein N-linked glycosylation"/>
    <property type="evidence" value="ECO:0007669"/>
    <property type="project" value="TreeGrafter"/>
</dbReference>
<feature type="transmembrane region" description="Helical" evidence="2">
    <location>
        <begin position="12"/>
        <end position="30"/>
    </location>
</feature>
<name>E5AAV9_LEPMJ</name>
<dbReference type="VEuPathDB" id="FungiDB:LEMA_P019300.1"/>
<dbReference type="InterPro" id="IPR039367">
    <property type="entry name" value="Och1-like"/>
</dbReference>
<dbReference type="eggNOG" id="ENOG502SJG8">
    <property type="taxonomic scope" value="Eukaryota"/>
</dbReference>
<dbReference type="GO" id="GO:0000136">
    <property type="term" value="C:mannan polymerase complex"/>
    <property type="evidence" value="ECO:0007669"/>
    <property type="project" value="TreeGrafter"/>
</dbReference>
<accession>E5AAV9</accession>
<evidence type="ECO:0000256" key="1">
    <source>
        <dbReference type="ARBA" id="ARBA00009003"/>
    </source>
</evidence>
<keyword evidence="2" id="KW-0472">Membrane</keyword>
<dbReference type="InterPro" id="IPR007577">
    <property type="entry name" value="GlycoTrfase_DXD_sugar-bd_CS"/>
</dbReference>
<dbReference type="AlphaFoldDB" id="E5AAV9"/>
<dbReference type="InterPro" id="IPR029044">
    <property type="entry name" value="Nucleotide-diphossugar_trans"/>
</dbReference>
<dbReference type="InParanoid" id="E5AAV9"/>
<dbReference type="Proteomes" id="UP000002668">
    <property type="component" value="Genome"/>
</dbReference>
<reference evidence="4" key="1">
    <citation type="journal article" date="2011" name="Nat. Commun.">
        <title>Effector diversification within compartments of the Leptosphaeria maculans genome affected by Repeat-Induced Point mutations.</title>
        <authorList>
            <person name="Rouxel T."/>
            <person name="Grandaubert J."/>
            <person name="Hane J.K."/>
            <person name="Hoede C."/>
            <person name="van de Wouw A.P."/>
            <person name="Couloux A."/>
            <person name="Dominguez V."/>
            <person name="Anthouard V."/>
            <person name="Bally P."/>
            <person name="Bourras S."/>
            <person name="Cozijnsen A.J."/>
            <person name="Ciuffetti L.M."/>
            <person name="Degrave A."/>
            <person name="Dilmaghani A."/>
            <person name="Duret L."/>
            <person name="Fudal I."/>
            <person name="Goodwin S.B."/>
            <person name="Gout L."/>
            <person name="Glaser N."/>
            <person name="Linglin J."/>
            <person name="Kema G.H.J."/>
            <person name="Lapalu N."/>
            <person name="Lawrence C.B."/>
            <person name="May K."/>
            <person name="Meyer M."/>
            <person name="Ollivier B."/>
            <person name="Poulain J."/>
            <person name="Schoch C.L."/>
            <person name="Simon A."/>
            <person name="Spatafora J.W."/>
            <person name="Stachowiak A."/>
            <person name="Turgeon B.G."/>
            <person name="Tyler B.M."/>
            <person name="Vincent D."/>
            <person name="Weissenbach J."/>
            <person name="Amselem J."/>
            <person name="Quesneville H."/>
            <person name="Oliver R.P."/>
            <person name="Wincker P."/>
            <person name="Balesdent M.-H."/>
            <person name="Howlett B.J."/>
        </authorList>
    </citation>
    <scope>NUCLEOTIDE SEQUENCE [LARGE SCALE GENOMIC DNA]</scope>
    <source>
        <strain evidence="4">JN3 / isolate v23.1.3 / race Av1-4-5-6-7-8</strain>
    </source>
</reference>
<dbReference type="SUPFAM" id="SSF53448">
    <property type="entry name" value="Nucleotide-diphospho-sugar transferases"/>
    <property type="match status" value="1"/>
</dbReference>
<dbReference type="HOGENOM" id="CLU_022381_0_0_1"/>
<proteinExistence type="inferred from homology"/>
<dbReference type="Pfam" id="PF04488">
    <property type="entry name" value="Gly_transf_sug"/>
    <property type="match status" value="1"/>
</dbReference>
<dbReference type="OrthoDB" id="409543at2759"/>
<keyword evidence="4" id="KW-1185">Reference proteome</keyword>